<protein>
    <recommendedName>
        <fullName evidence="2">BFN domain-containing protein</fullName>
    </recommendedName>
</protein>
<accession>D8PIG8</accession>
<dbReference type="Proteomes" id="UP000001660">
    <property type="component" value="Chromosome"/>
</dbReference>
<dbReference type="STRING" id="330214.NIDE3368"/>
<dbReference type="Gene3D" id="3.10.690.10">
    <property type="entry name" value="Bifunctional nuclease domain"/>
    <property type="match status" value="1"/>
</dbReference>
<name>D8PIG8_9BACT</name>
<feature type="domain" description="BFN" evidence="2">
    <location>
        <begin position="32"/>
        <end position="160"/>
    </location>
</feature>
<evidence type="ECO:0000313" key="4">
    <source>
        <dbReference type="Proteomes" id="UP000001660"/>
    </source>
</evidence>
<sequence>MTRCWLVCPLLSLVLALPVSAPRAGAGEAGGSSTVTISDVRVRLSDHGPVVLLSADGKSIPIFVDHTVAASIQAALTGEKLPRPLSHDLMHTILESLGGRVVRTVITLKAGTYYGSLTVAFQGQEKVFDSRSSDSIALAIHFQAPILVGRDMLDAVGTSIGEPKPEAL</sequence>
<keyword evidence="4" id="KW-1185">Reference proteome</keyword>
<proteinExistence type="predicted"/>
<dbReference type="GO" id="GO:0004518">
    <property type="term" value="F:nuclease activity"/>
    <property type="evidence" value="ECO:0007669"/>
    <property type="project" value="InterPro"/>
</dbReference>
<feature type="chain" id="PRO_5003119979" description="BFN domain-containing protein" evidence="1">
    <location>
        <begin position="22"/>
        <end position="168"/>
    </location>
</feature>
<dbReference type="PROSITE" id="PS51658">
    <property type="entry name" value="BFN"/>
    <property type="match status" value="1"/>
</dbReference>
<keyword evidence="1" id="KW-0732">Signal</keyword>
<dbReference type="SUPFAM" id="SSF103256">
    <property type="entry name" value="Hypothetical protein TM0160"/>
    <property type="match status" value="1"/>
</dbReference>
<dbReference type="EMBL" id="FP929003">
    <property type="protein sequence ID" value="CBK43055.1"/>
    <property type="molecule type" value="Genomic_DNA"/>
</dbReference>
<gene>
    <name evidence="3" type="ORF">NIDE3368</name>
</gene>
<reference evidence="3 4" key="1">
    <citation type="journal article" date="2010" name="Proc. Natl. Acad. Sci. U.S.A.">
        <title>A Nitrospira metagenome illuminates the physiology and evolution of globally important nitrite-oxidizing bacteria.</title>
        <authorList>
            <person name="Lucker S."/>
            <person name="Wagner M."/>
            <person name="Maixner F."/>
            <person name="Pelletier E."/>
            <person name="Koch H."/>
            <person name="Vacherie B."/>
            <person name="Rattei T."/>
            <person name="Sinninghe Damste J."/>
            <person name="Spieck E."/>
            <person name="Le Paslier D."/>
            <person name="Daims H."/>
        </authorList>
    </citation>
    <scope>NUCLEOTIDE SEQUENCE [LARGE SCALE GENOMIC DNA]</scope>
</reference>
<dbReference type="InterPro" id="IPR036104">
    <property type="entry name" value="BFN_sf"/>
</dbReference>
<feature type="signal peptide" evidence="1">
    <location>
        <begin position="1"/>
        <end position="21"/>
    </location>
</feature>
<dbReference type="AlphaFoldDB" id="D8PIG8"/>
<dbReference type="Pfam" id="PF02577">
    <property type="entry name" value="BFN_dom"/>
    <property type="match status" value="1"/>
</dbReference>
<dbReference type="InterPro" id="IPR003729">
    <property type="entry name" value="Bi_nuclease_dom"/>
</dbReference>
<evidence type="ECO:0000259" key="2">
    <source>
        <dbReference type="PROSITE" id="PS51658"/>
    </source>
</evidence>
<evidence type="ECO:0000256" key="1">
    <source>
        <dbReference type="SAM" id="SignalP"/>
    </source>
</evidence>
<evidence type="ECO:0000313" key="3">
    <source>
        <dbReference type="EMBL" id="CBK43055.1"/>
    </source>
</evidence>
<dbReference type="KEGG" id="nde:NIDE3368"/>
<dbReference type="HOGENOM" id="CLU_096111_3_0_0"/>
<dbReference type="eggNOG" id="COG1259">
    <property type="taxonomic scope" value="Bacteria"/>
</dbReference>
<organism evidence="3 4">
    <name type="scientific">Nitrospira defluvii</name>
    <dbReference type="NCBI Taxonomy" id="330214"/>
    <lineage>
        <taxon>Bacteria</taxon>
        <taxon>Pseudomonadati</taxon>
        <taxon>Nitrospirota</taxon>
        <taxon>Nitrospiria</taxon>
        <taxon>Nitrospirales</taxon>
        <taxon>Nitrospiraceae</taxon>
        <taxon>Nitrospira</taxon>
    </lineage>
</organism>